<dbReference type="RefSeq" id="WP_194705162.1">
    <property type="nucleotide sequence ID" value="NZ_JADKPN010000001.1"/>
</dbReference>
<dbReference type="NCBIfam" id="NF006679">
    <property type="entry name" value="PRK09228.1"/>
    <property type="match status" value="1"/>
</dbReference>
<feature type="domain" description="Amidohydrolase-related" evidence="5">
    <location>
        <begin position="61"/>
        <end position="425"/>
    </location>
</feature>
<dbReference type="AlphaFoldDB" id="A0A930VCC3"/>
<keyword evidence="4" id="KW-0862">Zinc</keyword>
<comment type="caution">
    <text evidence="7">The sequence shown here is derived from an EMBL/GenBank/DDBJ whole genome shotgun (WGS) entry which is preliminary data.</text>
</comment>
<dbReference type="GO" id="GO:0008892">
    <property type="term" value="F:guanine deaminase activity"/>
    <property type="evidence" value="ECO:0007669"/>
    <property type="project" value="UniProtKB-EC"/>
</dbReference>
<evidence type="ECO:0000256" key="3">
    <source>
        <dbReference type="ARBA" id="ARBA00022801"/>
    </source>
</evidence>
<dbReference type="EMBL" id="JADKPN010000001">
    <property type="protein sequence ID" value="MBF4761992.1"/>
    <property type="molecule type" value="Genomic_DNA"/>
</dbReference>
<reference evidence="7" key="1">
    <citation type="submission" date="2020-11" db="EMBL/GenBank/DDBJ databases">
        <title>Nocardioides sp. nov., isolated from Soil of Cynanchum wilfordii Hemsley rhizosphere.</title>
        <authorList>
            <person name="Lee J.-S."/>
            <person name="Suh M.K."/>
            <person name="Kim J.-S."/>
        </authorList>
    </citation>
    <scope>NUCLEOTIDE SEQUENCE</scope>
    <source>
        <strain evidence="7">KCTC 19275</strain>
    </source>
</reference>
<keyword evidence="8" id="KW-1185">Reference proteome</keyword>
<dbReference type="InterPro" id="IPR051607">
    <property type="entry name" value="Metallo-dep_hydrolases"/>
</dbReference>
<dbReference type="InterPro" id="IPR054418">
    <property type="entry name" value="MQNX/HUTI_composite_N"/>
</dbReference>
<comment type="cofactor">
    <cofactor evidence="1">
        <name>Zn(2+)</name>
        <dbReference type="ChEBI" id="CHEBI:29105"/>
    </cofactor>
</comment>
<dbReference type="EC" id="3.5.4.3" evidence="7"/>
<evidence type="ECO:0000256" key="1">
    <source>
        <dbReference type="ARBA" id="ARBA00001947"/>
    </source>
</evidence>
<dbReference type="Gene3D" id="2.30.40.10">
    <property type="entry name" value="Urease, subunit C, domain 1"/>
    <property type="match status" value="1"/>
</dbReference>
<dbReference type="GO" id="GO:0008270">
    <property type="term" value="F:zinc ion binding"/>
    <property type="evidence" value="ECO:0007669"/>
    <property type="project" value="TreeGrafter"/>
</dbReference>
<dbReference type="GO" id="GO:0005829">
    <property type="term" value="C:cytosol"/>
    <property type="evidence" value="ECO:0007669"/>
    <property type="project" value="TreeGrafter"/>
</dbReference>
<dbReference type="Pfam" id="PF22039">
    <property type="entry name" value="HUTI_composite_bact"/>
    <property type="match status" value="1"/>
</dbReference>
<keyword evidence="2" id="KW-0479">Metal-binding</keyword>
<dbReference type="Pfam" id="PF01979">
    <property type="entry name" value="Amidohydro_1"/>
    <property type="match status" value="1"/>
</dbReference>
<dbReference type="PANTHER" id="PTHR11271:SF6">
    <property type="entry name" value="GUANINE DEAMINASE"/>
    <property type="match status" value="1"/>
</dbReference>
<dbReference type="Gene3D" id="3.20.20.140">
    <property type="entry name" value="Metal-dependent hydrolases"/>
    <property type="match status" value="1"/>
</dbReference>
<dbReference type="InterPro" id="IPR006680">
    <property type="entry name" value="Amidohydro-rel"/>
</dbReference>
<sequence>MTVYRGTFVDTPLSPFKGHHLRADQDAAVLVRDGVIAARGPADDLLRDHPADEVVDLTGGLVLPGFVDTHVHFPQVRAIGGLGMPLLDWLERCALPEEARLADTTYAAGVAADFLDGLARAGTTTALVFGSHFAGAVDALFEEATRVGLRITSGLVLSDRILRADLFTDPDRAYAEGAELAKRWHGAGNPAGRTRYAVTPRFSLSCTDPLLESAGALLRDVPDAWFTSHINENPEEIRGVRDLFGCDYATTYDKHDLLGPRSVLAHDVHPTRGELRLMSQRGVAVAHCPTSNAALGSGLFSLGAHLAYGVRVALGSDVGAGTGFSLFKEGLQAYFCQQLQGRDGHRLTAGHLLHLATAAGADALGLADVIGDFEVGKEYDALWLRPEPGTTLDVALRHADSPDDALAKAFALATPADVRQTWVAGSPIRQQTSRGGDPDDR</sequence>
<name>A0A930VCC3_9ACTN</name>
<dbReference type="PANTHER" id="PTHR11271">
    <property type="entry name" value="GUANINE DEAMINASE"/>
    <property type="match status" value="1"/>
</dbReference>
<protein>
    <submittedName>
        <fullName evidence="7">Guanine deaminase</fullName>
        <ecNumber evidence="7">3.5.4.3</ecNumber>
    </submittedName>
</protein>
<dbReference type="InterPro" id="IPR011059">
    <property type="entry name" value="Metal-dep_hydrolase_composite"/>
</dbReference>
<dbReference type="SUPFAM" id="SSF51556">
    <property type="entry name" value="Metallo-dependent hydrolases"/>
    <property type="match status" value="1"/>
</dbReference>
<dbReference type="GO" id="GO:0046098">
    <property type="term" value="P:guanine metabolic process"/>
    <property type="evidence" value="ECO:0007669"/>
    <property type="project" value="TreeGrafter"/>
</dbReference>
<evidence type="ECO:0000256" key="4">
    <source>
        <dbReference type="ARBA" id="ARBA00022833"/>
    </source>
</evidence>
<gene>
    <name evidence="7" type="ORF">ISU07_02530</name>
</gene>
<evidence type="ECO:0000256" key="2">
    <source>
        <dbReference type="ARBA" id="ARBA00022723"/>
    </source>
</evidence>
<dbReference type="SUPFAM" id="SSF51338">
    <property type="entry name" value="Composite domain of metallo-dependent hydrolases"/>
    <property type="match status" value="1"/>
</dbReference>
<organism evidence="7 8">
    <name type="scientific">Nocardioides islandensis</name>
    <dbReference type="NCBI Taxonomy" id="433663"/>
    <lineage>
        <taxon>Bacteria</taxon>
        <taxon>Bacillati</taxon>
        <taxon>Actinomycetota</taxon>
        <taxon>Actinomycetes</taxon>
        <taxon>Propionibacteriales</taxon>
        <taxon>Nocardioidaceae</taxon>
        <taxon>Nocardioides</taxon>
    </lineage>
</organism>
<proteinExistence type="predicted"/>
<accession>A0A930VCC3</accession>
<evidence type="ECO:0000313" key="8">
    <source>
        <dbReference type="Proteomes" id="UP000640489"/>
    </source>
</evidence>
<dbReference type="InterPro" id="IPR032466">
    <property type="entry name" value="Metal_Hydrolase"/>
</dbReference>
<dbReference type="Proteomes" id="UP000640489">
    <property type="component" value="Unassembled WGS sequence"/>
</dbReference>
<keyword evidence="3 7" id="KW-0378">Hydrolase</keyword>
<feature type="domain" description="Aminodeoxyfutalosine deaminase/Imidazolonepropionase-like composite" evidence="6">
    <location>
        <begin position="27"/>
        <end position="51"/>
    </location>
</feature>
<evidence type="ECO:0000259" key="5">
    <source>
        <dbReference type="Pfam" id="PF01979"/>
    </source>
</evidence>
<evidence type="ECO:0000313" key="7">
    <source>
        <dbReference type="EMBL" id="MBF4761992.1"/>
    </source>
</evidence>
<evidence type="ECO:0000259" key="6">
    <source>
        <dbReference type="Pfam" id="PF22039"/>
    </source>
</evidence>